<evidence type="ECO:0000313" key="2">
    <source>
        <dbReference type="Proteomes" id="UP000010366"/>
    </source>
</evidence>
<reference evidence="1 2" key="1">
    <citation type="submission" date="2012-05" db="EMBL/GenBank/DDBJ databases">
        <title>Finished chromosome of genome of Chamaesiphon sp. PCC 6605.</title>
        <authorList>
            <consortium name="US DOE Joint Genome Institute"/>
            <person name="Gugger M."/>
            <person name="Coursin T."/>
            <person name="Rippka R."/>
            <person name="Tandeau De Marsac N."/>
            <person name="Huntemann M."/>
            <person name="Wei C.-L."/>
            <person name="Han J."/>
            <person name="Detter J.C."/>
            <person name="Han C."/>
            <person name="Tapia R."/>
            <person name="Chen A."/>
            <person name="Kyrpides N."/>
            <person name="Mavromatis K."/>
            <person name="Markowitz V."/>
            <person name="Szeto E."/>
            <person name="Ivanova N."/>
            <person name="Pagani I."/>
            <person name="Pati A."/>
            <person name="Goodwin L."/>
            <person name="Nordberg H.P."/>
            <person name="Cantor M.N."/>
            <person name="Hua S.X."/>
            <person name="Woyke T."/>
            <person name="Kerfeld C.A."/>
        </authorList>
    </citation>
    <scope>NUCLEOTIDE SEQUENCE [LARGE SCALE GENOMIC DNA]</scope>
    <source>
        <strain evidence="2">ATCC 27169 / PCC 6605</strain>
    </source>
</reference>
<dbReference type="KEGG" id="cmp:Cha6605_4812"/>
<keyword evidence="2" id="KW-1185">Reference proteome</keyword>
<name>K9UMR3_CHAP6</name>
<dbReference type="Proteomes" id="UP000010366">
    <property type="component" value="Chromosome"/>
</dbReference>
<dbReference type="eggNOG" id="COG1598">
    <property type="taxonomic scope" value="Bacteria"/>
</dbReference>
<dbReference type="SUPFAM" id="SSF143100">
    <property type="entry name" value="TTHA1013/TTHA0281-like"/>
    <property type="match status" value="1"/>
</dbReference>
<organism evidence="1 2">
    <name type="scientific">Chamaesiphon minutus (strain ATCC 27169 / PCC 6605)</name>
    <dbReference type="NCBI Taxonomy" id="1173020"/>
    <lineage>
        <taxon>Bacteria</taxon>
        <taxon>Bacillati</taxon>
        <taxon>Cyanobacteriota</taxon>
        <taxon>Cyanophyceae</taxon>
        <taxon>Gomontiellales</taxon>
        <taxon>Chamaesiphonaceae</taxon>
        <taxon>Chamaesiphon</taxon>
    </lineage>
</organism>
<evidence type="ECO:0000313" key="1">
    <source>
        <dbReference type="EMBL" id="AFY95726.1"/>
    </source>
</evidence>
<dbReference type="HOGENOM" id="CLU_2116617_0_0_3"/>
<dbReference type="EMBL" id="CP003600">
    <property type="protein sequence ID" value="AFY95726.1"/>
    <property type="molecule type" value="Genomic_DNA"/>
</dbReference>
<dbReference type="STRING" id="1173020.Cha6605_4812"/>
<proteinExistence type="predicted"/>
<gene>
    <name evidence="1" type="ORF">Cha6605_4812</name>
</gene>
<protein>
    <submittedName>
        <fullName evidence="1">Uncharacterized protein</fullName>
    </submittedName>
</protein>
<sequence length="114" mass="12787">MTPDRVLIVMQYQIFVESRSARHFVASVIGMPTVSVDGYTELEAISNVKAALNSQLSKGKVVTIDLDEPQESNLTYTSPMQHAGILETDPTFDDWMDKLAEIRRAANEINDDER</sequence>
<dbReference type="AlphaFoldDB" id="K9UMR3"/>
<dbReference type="InterPro" id="IPR035069">
    <property type="entry name" value="TTHA1013/TTHA0281-like"/>
</dbReference>
<accession>K9UMR3</accession>